<dbReference type="InterPro" id="IPR003673">
    <property type="entry name" value="CoA-Trfase_fam_III"/>
</dbReference>
<dbReference type="PANTHER" id="PTHR48207">
    <property type="entry name" value="SUCCINATE--HYDROXYMETHYLGLUTARATE COA-TRANSFERASE"/>
    <property type="match status" value="1"/>
</dbReference>
<proteinExistence type="predicted"/>
<protein>
    <submittedName>
        <fullName evidence="2">CoA transferase</fullName>
    </submittedName>
</protein>
<evidence type="ECO:0000256" key="1">
    <source>
        <dbReference type="ARBA" id="ARBA00022679"/>
    </source>
</evidence>
<gene>
    <name evidence="2" type="ORF">GCM10009717_38520</name>
</gene>
<dbReference type="EMBL" id="BAAAMK010000013">
    <property type="protein sequence ID" value="GAA1967869.1"/>
    <property type="molecule type" value="Genomic_DNA"/>
</dbReference>
<dbReference type="RefSeq" id="WP_211373518.1">
    <property type="nucleotide sequence ID" value="NZ_BAAAMK010000013.1"/>
</dbReference>
<dbReference type="InterPro" id="IPR023606">
    <property type="entry name" value="CoA-Trfase_III_dom_1_sf"/>
</dbReference>
<comment type="caution">
    <text evidence="2">The sequence shown here is derived from an EMBL/GenBank/DDBJ whole genome shotgun (WGS) entry which is preliminary data.</text>
</comment>
<evidence type="ECO:0000313" key="2">
    <source>
        <dbReference type="EMBL" id="GAA1967869.1"/>
    </source>
</evidence>
<dbReference type="GO" id="GO:0016740">
    <property type="term" value="F:transferase activity"/>
    <property type="evidence" value="ECO:0007669"/>
    <property type="project" value="UniProtKB-KW"/>
</dbReference>
<dbReference type="InterPro" id="IPR044855">
    <property type="entry name" value="CoA-Trfase_III_dom3_sf"/>
</dbReference>
<dbReference type="Gene3D" id="3.40.50.10540">
    <property type="entry name" value="Crotonobetainyl-coa:carnitine coa-transferase, domain 1"/>
    <property type="match status" value="1"/>
</dbReference>
<reference evidence="3" key="1">
    <citation type="journal article" date="2019" name="Int. J. Syst. Evol. Microbiol.">
        <title>The Global Catalogue of Microorganisms (GCM) 10K type strain sequencing project: providing services to taxonomists for standard genome sequencing and annotation.</title>
        <authorList>
            <consortium name="The Broad Institute Genomics Platform"/>
            <consortium name="The Broad Institute Genome Sequencing Center for Infectious Disease"/>
            <person name="Wu L."/>
            <person name="Ma J."/>
        </authorList>
    </citation>
    <scope>NUCLEOTIDE SEQUENCE [LARGE SCALE GENOMIC DNA]</scope>
    <source>
        <strain evidence="3">JCM 13584</strain>
    </source>
</reference>
<evidence type="ECO:0000313" key="3">
    <source>
        <dbReference type="Proteomes" id="UP001499954"/>
    </source>
</evidence>
<dbReference type="Pfam" id="PF02515">
    <property type="entry name" value="CoA_transf_3"/>
    <property type="match status" value="1"/>
</dbReference>
<organism evidence="2 3">
    <name type="scientific">Agromyces allii</name>
    <dbReference type="NCBI Taxonomy" id="393607"/>
    <lineage>
        <taxon>Bacteria</taxon>
        <taxon>Bacillati</taxon>
        <taxon>Actinomycetota</taxon>
        <taxon>Actinomycetes</taxon>
        <taxon>Micrococcales</taxon>
        <taxon>Microbacteriaceae</taxon>
        <taxon>Agromyces</taxon>
    </lineage>
</organism>
<accession>A0ABP5CRX2</accession>
<dbReference type="SUPFAM" id="SSF89796">
    <property type="entry name" value="CoA-transferase family III (CaiB/BaiF)"/>
    <property type="match status" value="1"/>
</dbReference>
<sequence>MSAGRGADAAGDPIGDGTARAGAGAGIGVQRPPLEGVRVIDLTTFLSGPSATQLLGDLGADVVKVEALAGDSSRAIAGPEVGGDSAYFLANNRNKRSIAIDLKSPRGQEVVRRLIAGADVVIENFRPGVTTRLGLAPEGVVAEHPSLVWASISGFGQEGPWRDRPAYDMVVQALSGVMSLNGHPGSPAARLGIPAGDVVAGLYAVIGILAALNARAETGLGRIVDVSMLRGQLAMLSYQALYAGVNETAPGPQGAAHDSIATYRSFRGGDGREFVVTANTPRMWEDFCRVLGLDALVDDPRFVDAASRLRNKHELWDLLEARIAERPAAEWVDALTAASVPVAPVKNVLEALGDARAAADGSLVTVQNEEVSFENVATPIRFVDTADVEPGYPPALGGDTVQLLAGELGFTDDDVAALIEDGIVGAAPERVGAR</sequence>
<dbReference type="PANTHER" id="PTHR48207:SF3">
    <property type="entry name" value="SUCCINATE--HYDROXYMETHYLGLUTARATE COA-TRANSFERASE"/>
    <property type="match status" value="1"/>
</dbReference>
<name>A0ABP5CRX2_9MICO</name>
<dbReference type="InterPro" id="IPR050483">
    <property type="entry name" value="CoA-transferase_III_domain"/>
</dbReference>
<dbReference type="Proteomes" id="UP001499954">
    <property type="component" value="Unassembled WGS sequence"/>
</dbReference>
<keyword evidence="1 2" id="KW-0808">Transferase</keyword>
<dbReference type="Gene3D" id="3.30.1540.10">
    <property type="entry name" value="formyl-coa transferase, domain 3"/>
    <property type="match status" value="1"/>
</dbReference>
<keyword evidence="3" id="KW-1185">Reference proteome</keyword>